<dbReference type="Pfam" id="PF06951">
    <property type="entry name" value="PLA2G12"/>
    <property type="match status" value="1"/>
</dbReference>
<dbReference type="GO" id="GO:0004623">
    <property type="term" value="F:phospholipase A2 activity"/>
    <property type="evidence" value="ECO:0007669"/>
    <property type="project" value="InterPro"/>
</dbReference>
<dbReference type="GO" id="GO:0050482">
    <property type="term" value="P:arachidonate secretion"/>
    <property type="evidence" value="ECO:0007669"/>
    <property type="project" value="InterPro"/>
</dbReference>
<proteinExistence type="predicted"/>
<dbReference type="GO" id="GO:0005576">
    <property type="term" value="C:extracellular region"/>
    <property type="evidence" value="ECO:0007669"/>
    <property type="project" value="InterPro"/>
</dbReference>
<organism evidence="3 4">
    <name type="scientific">Fonsecaea erecta</name>
    <dbReference type="NCBI Taxonomy" id="1367422"/>
    <lineage>
        <taxon>Eukaryota</taxon>
        <taxon>Fungi</taxon>
        <taxon>Dikarya</taxon>
        <taxon>Ascomycota</taxon>
        <taxon>Pezizomycotina</taxon>
        <taxon>Eurotiomycetes</taxon>
        <taxon>Chaetothyriomycetidae</taxon>
        <taxon>Chaetothyriales</taxon>
        <taxon>Herpotrichiellaceae</taxon>
        <taxon>Fonsecaea</taxon>
    </lineage>
</organism>
<gene>
    <name evidence="3" type="ORF">AYL99_09621</name>
</gene>
<keyword evidence="2" id="KW-0732">Signal</keyword>
<evidence type="ECO:0000256" key="2">
    <source>
        <dbReference type="SAM" id="SignalP"/>
    </source>
</evidence>
<feature type="compositionally biased region" description="Polar residues" evidence="1">
    <location>
        <begin position="157"/>
        <end position="167"/>
    </location>
</feature>
<dbReference type="STRING" id="1367422.A0A178Z9U3"/>
<reference evidence="3 4" key="1">
    <citation type="submission" date="2016-04" db="EMBL/GenBank/DDBJ databases">
        <title>Draft genome of Fonsecaea erecta CBS 125763.</title>
        <authorList>
            <person name="Weiss V.A."/>
            <person name="Vicente V.A."/>
            <person name="Raittz R.T."/>
            <person name="Moreno L.F."/>
            <person name="De Souza E.M."/>
            <person name="Pedrosa F.O."/>
            <person name="Steffens M.B."/>
            <person name="Faoro H."/>
            <person name="Tadra-Sfeir M.Z."/>
            <person name="Najafzadeh M.J."/>
            <person name="Felipe M.S."/>
            <person name="Teixeira M."/>
            <person name="Sun J."/>
            <person name="Xi L."/>
            <person name="Gomes R."/>
            <person name="De Azevedo C.M."/>
            <person name="Salgado C.G."/>
            <person name="Da Silva M.B."/>
            <person name="Nascimento M.F."/>
            <person name="Queiroz-Telles F."/>
            <person name="Attili D.S."/>
            <person name="Gorbushina A."/>
        </authorList>
    </citation>
    <scope>NUCLEOTIDE SEQUENCE [LARGE SCALE GENOMIC DNA]</scope>
    <source>
        <strain evidence="3 4">CBS 125763</strain>
    </source>
</reference>
<dbReference type="Proteomes" id="UP000078343">
    <property type="component" value="Unassembled WGS sequence"/>
</dbReference>
<dbReference type="AlphaFoldDB" id="A0A178Z9U3"/>
<evidence type="ECO:0008006" key="5">
    <source>
        <dbReference type="Google" id="ProtNLM"/>
    </source>
</evidence>
<dbReference type="InterPro" id="IPR010711">
    <property type="entry name" value="PLA2G12"/>
</dbReference>
<accession>A0A178Z9U3</accession>
<evidence type="ECO:0000256" key="1">
    <source>
        <dbReference type="SAM" id="MobiDB-lite"/>
    </source>
</evidence>
<comment type="caution">
    <text evidence="3">The sequence shown here is derived from an EMBL/GenBank/DDBJ whole genome shotgun (WGS) entry which is preliminary data.</text>
</comment>
<feature type="chain" id="PRO_5008098362" description="Phospholipase A2 domain-containing protein" evidence="2">
    <location>
        <begin position="24"/>
        <end position="322"/>
    </location>
</feature>
<protein>
    <recommendedName>
        <fullName evidence="5">Phospholipase A2 domain-containing protein</fullName>
    </recommendedName>
</protein>
<dbReference type="GO" id="GO:0006644">
    <property type="term" value="P:phospholipid metabolic process"/>
    <property type="evidence" value="ECO:0007669"/>
    <property type="project" value="InterPro"/>
</dbReference>
<feature type="signal peptide" evidence="2">
    <location>
        <begin position="1"/>
        <end position="23"/>
    </location>
</feature>
<name>A0A178Z9U3_9EURO</name>
<keyword evidence="4" id="KW-1185">Reference proteome</keyword>
<dbReference type="RefSeq" id="XP_018689809.1">
    <property type="nucleotide sequence ID" value="XM_018841128.1"/>
</dbReference>
<feature type="region of interest" description="Disordered" evidence="1">
    <location>
        <begin position="154"/>
        <end position="210"/>
    </location>
</feature>
<dbReference type="GO" id="GO:0016042">
    <property type="term" value="P:lipid catabolic process"/>
    <property type="evidence" value="ECO:0007669"/>
    <property type="project" value="InterPro"/>
</dbReference>
<dbReference type="GeneID" id="30013789"/>
<dbReference type="GO" id="GO:0005509">
    <property type="term" value="F:calcium ion binding"/>
    <property type="evidence" value="ECO:0007669"/>
    <property type="project" value="InterPro"/>
</dbReference>
<sequence length="322" mass="34589">MRFSFYAVVLTLLMLFPMAMTLAVPVGAEFSPVLALGRFTTVTAVRISQPAAFTPARTEVAVSVGGSGGGGGGTGTHMDKGHRETLTVPTVPPSTSAAVEGSLPVPSSSSFRSVAVAAPRDHGFPPVSWMDLVAEVVVVDFIDKSVSIAIDGVGDNLPTNARPSHNHTLAIRDNNDDDDDDDVAARKMQYPNGQPDKDTRRCPHGQHAKQKLGVAEVKPNGCGVGFFAGMIPGNGKFGKCCSNHDICFANCPTDKVHDCNDDLLRCMTDVCEHRGGGFIGWLKKQWCFVERDLYDETARGPSARDHFMEVSRDRCYCVQDGM</sequence>
<evidence type="ECO:0000313" key="3">
    <source>
        <dbReference type="EMBL" id="OAP56442.1"/>
    </source>
</evidence>
<dbReference type="Gene3D" id="1.20.90.10">
    <property type="entry name" value="Phospholipase A2 domain"/>
    <property type="match status" value="1"/>
</dbReference>
<evidence type="ECO:0000313" key="4">
    <source>
        <dbReference type="Proteomes" id="UP000078343"/>
    </source>
</evidence>
<dbReference type="EMBL" id="LVYI01000009">
    <property type="protein sequence ID" value="OAP56442.1"/>
    <property type="molecule type" value="Genomic_DNA"/>
</dbReference>
<dbReference type="InterPro" id="IPR036444">
    <property type="entry name" value="PLipase_A2_dom_sf"/>
</dbReference>
<dbReference type="OrthoDB" id="10499074at2759"/>